<evidence type="ECO:0000256" key="3">
    <source>
        <dbReference type="SAM" id="SignalP"/>
    </source>
</evidence>
<evidence type="ECO:0000313" key="5">
    <source>
        <dbReference type="Proteomes" id="UP000615446"/>
    </source>
</evidence>
<dbReference type="AlphaFoldDB" id="A0A8H3LYS3"/>
<protein>
    <submittedName>
        <fullName evidence="4">Glycosyltransferase family 2 protein</fullName>
    </submittedName>
</protein>
<keyword evidence="3" id="KW-0732">Signal</keyword>
<feature type="transmembrane region" description="Helical" evidence="2">
    <location>
        <begin position="891"/>
        <end position="913"/>
    </location>
</feature>
<dbReference type="EMBL" id="BLAL01000228">
    <property type="protein sequence ID" value="GES93598.1"/>
    <property type="molecule type" value="Genomic_DNA"/>
</dbReference>
<reference evidence="4" key="1">
    <citation type="submission" date="2019-10" db="EMBL/GenBank/DDBJ databases">
        <title>Conservation and host-specific expression of non-tandemly repeated heterogenous ribosome RNA gene in arbuscular mycorrhizal fungi.</title>
        <authorList>
            <person name="Maeda T."/>
            <person name="Kobayashi Y."/>
            <person name="Nakagawa T."/>
            <person name="Ezawa T."/>
            <person name="Yamaguchi K."/>
            <person name="Bino T."/>
            <person name="Nishimoto Y."/>
            <person name="Shigenobu S."/>
            <person name="Kawaguchi M."/>
        </authorList>
    </citation>
    <scope>NUCLEOTIDE SEQUENCE</scope>
    <source>
        <strain evidence="4">HR1</strain>
    </source>
</reference>
<name>A0A8H3LYS3_9GLOM</name>
<accession>A0A8H3LYS3</accession>
<organism evidence="4 5">
    <name type="scientific">Rhizophagus clarus</name>
    <dbReference type="NCBI Taxonomy" id="94130"/>
    <lineage>
        <taxon>Eukaryota</taxon>
        <taxon>Fungi</taxon>
        <taxon>Fungi incertae sedis</taxon>
        <taxon>Mucoromycota</taxon>
        <taxon>Glomeromycotina</taxon>
        <taxon>Glomeromycetes</taxon>
        <taxon>Glomerales</taxon>
        <taxon>Glomeraceae</taxon>
        <taxon>Rhizophagus</taxon>
    </lineage>
</organism>
<comment type="caution">
    <text evidence="4">The sequence shown here is derived from an EMBL/GenBank/DDBJ whole genome shotgun (WGS) entry which is preliminary data.</text>
</comment>
<feature type="compositionally biased region" description="Low complexity" evidence="1">
    <location>
        <begin position="118"/>
        <end position="144"/>
    </location>
</feature>
<feature type="transmembrane region" description="Helical" evidence="2">
    <location>
        <begin position="771"/>
        <end position="797"/>
    </location>
</feature>
<evidence type="ECO:0000313" key="4">
    <source>
        <dbReference type="EMBL" id="GES93598.1"/>
    </source>
</evidence>
<dbReference type="OrthoDB" id="2370838at2759"/>
<feature type="region of interest" description="Disordered" evidence="1">
    <location>
        <begin position="105"/>
        <end position="179"/>
    </location>
</feature>
<dbReference type="Proteomes" id="UP000615446">
    <property type="component" value="Unassembled WGS sequence"/>
</dbReference>
<feature type="transmembrane region" description="Helical" evidence="2">
    <location>
        <begin position="857"/>
        <end position="879"/>
    </location>
</feature>
<feature type="chain" id="PRO_5034600523" evidence="3">
    <location>
        <begin position="26"/>
        <end position="1043"/>
    </location>
</feature>
<evidence type="ECO:0000256" key="1">
    <source>
        <dbReference type="SAM" id="MobiDB-lite"/>
    </source>
</evidence>
<keyword evidence="2" id="KW-0812">Transmembrane</keyword>
<evidence type="ECO:0000256" key="2">
    <source>
        <dbReference type="SAM" id="Phobius"/>
    </source>
</evidence>
<keyword evidence="4" id="KW-0808">Transferase</keyword>
<keyword evidence="2" id="KW-1133">Transmembrane helix</keyword>
<sequence>MYNPKLSLITFVLLLFFIIIDITNSLPEITYQETEPDLSALQGDSFTDGSLILRFVKQSQLDNCYEPTLLLRLVKPDGTVEKLDLNDIPQDNFCRVVSLTTPFQRKNNDNNGGEIDDSNNGISNSRRDNNNNGNNGSSNNEGNGTPSGGEVPGNADLADVQRGTPGEVTPGEPASVPVIPPTNVLLDNIAIYALSKKYILLTYYCNLPTSNELCSRIVDFNGVTKNITTFDNFNGSCTNNKITKSPYDDGGFLYTCYKQDTASIKWITYSAPSIIDGTITENYSGEIGNITRYDLTNIFPTEDRGYSIVTGYIQVILQPQLAVTANFITNDGQFKGSYMIYSQPIVEVNALKILSIPRCNIAYQYYGYSCVLYIETNERTFINVDFTSKGAILNSQMFSVSQLNNINNQLYDVRNLYMGGEVFVITTPDNNIYGFAYSNDGIYNRTWALPDEYTYTRKIYGINHDNTVWAIADTSNNVVDTNQWTIVYSDALTTYSTVQGNTGYGSSSILSTMPERNATITLDLNQITIEYVMSDIEPSTGYITISQKNPDEEGDDFIRIKIPAKSSLIGTANSVMIYDSVVIVILEDYIFDRGNATYIIEIDDDFVEVNGQNLIGGSWEVSTVPGSVKNDPDDARASILLTPDGTRKYLGNKNNRKTYVNDLSNEISNALAVEKGRIFIPCDRYQYKRGAQEVQILLRVDIKNTKTPNQPSTTALRNSLDNAILSKGTSALPIGPRTEDLDSTYGAPKNPNLWLDVVLDTLVLAVHGRDLTWFFICSLVFFLVPILFNIMILWLLINYQLNSSKVIKNWLKNHPNLALVFTLLSYIYLETLKVIISKCVSYNELNAKISKKGRKRILMTIIIITFIEDVPRLIIYALYQRYTVITTILPILALSSSFVILLFKIILFIYLMFVHKPHNVLENALEKIDDSSNDPNNLERGEGDVSNSEATIIGRQDGGVTELGNIGESSGTYIDDSDNKIAATKKEITEGELLSGNISGNKSQANKRTTEEQITEEETIKEREEIIATTTTTNYTEKKRGEF</sequence>
<dbReference type="GO" id="GO:0016740">
    <property type="term" value="F:transferase activity"/>
    <property type="evidence" value="ECO:0007669"/>
    <property type="project" value="UniProtKB-KW"/>
</dbReference>
<feature type="compositionally biased region" description="Polar residues" evidence="1">
    <location>
        <begin position="996"/>
        <end position="1007"/>
    </location>
</feature>
<keyword evidence="2" id="KW-0472">Membrane</keyword>
<gene>
    <name evidence="4" type="ORF">RCL2_002034400</name>
</gene>
<proteinExistence type="predicted"/>
<feature type="transmembrane region" description="Helical" evidence="2">
    <location>
        <begin position="817"/>
        <end position="836"/>
    </location>
</feature>
<feature type="region of interest" description="Disordered" evidence="1">
    <location>
        <begin position="995"/>
        <end position="1017"/>
    </location>
</feature>
<feature type="signal peptide" evidence="3">
    <location>
        <begin position="1"/>
        <end position="25"/>
    </location>
</feature>